<proteinExistence type="predicted"/>
<feature type="signal peptide" evidence="2">
    <location>
        <begin position="1"/>
        <end position="26"/>
    </location>
</feature>
<feature type="region of interest" description="Disordered" evidence="1">
    <location>
        <begin position="166"/>
        <end position="200"/>
    </location>
</feature>
<dbReference type="STRING" id="1123029.SAMN02745172_01794"/>
<evidence type="ECO:0000256" key="2">
    <source>
        <dbReference type="SAM" id="SignalP"/>
    </source>
</evidence>
<dbReference type="PANTHER" id="PTHR36505">
    <property type="entry name" value="BLR1072 PROTEIN"/>
    <property type="match status" value="1"/>
</dbReference>
<dbReference type="OrthoDB" id="7876889at2"/>
<dbReference type="PANTHER" id="PTHR36505:SF1">
    <property type="entry name" value="BLR1072 PROTEIN"/>
    <property type="match status" value="1"/>
</dbReference>
<keyword evidence="4" id="KW-1185">Reference proteome</keyword>
<evidence type="ECO:0000313" key="3">
    <source>
        <dbReference type="EMBL" id="SHO64630.1"/>
    </source>
</evidence>
<evidence type="ECO:0000256" key="1">
    <source>
        <dbReference type="SAM" id="MobiDB-lite"/>
    </source>
</evidence>
<evidence type="ECO:0000313" key="4">
    <source>
        <dbReference type="Proteomes" id="UP000186406"/>
    </source>
</evidence>
<reference evidence="3 4" key="1">
    <citation type="submission" date="2016-12" db="EMBL/GenBank/DDBJ databases">
        <authorList>
            <person name="Song W.-J."/>
            <person name="Kurnit D.M."/>
        </authorList>
    </citation>
    <scope>NUCLEOTIDE SEQUENCE [LARGE SCALE GENOMIC DNA]</scope>
    <source>
        <strain evidence="3 4">DSM 19599</strain>
    </source>
</reference>
<organism evidence="3 4">
    <name type="scientific">Pseudoxanthobacter soli DSM 19599</name>
    <dbReference type="NCBI Taxonomy" id="1123029"/>
    <lineage>
        <taxon>Bacteria</taxon>
        <taxon>Pseudomonadati</taxon>
        <taxon>Pseudomonadota</taxon>
        <taxon>Alphaproteobacteria</taxon>
        <taxon>Hyphomicrobiales</taxon>
        <taxon>Segnochrobactraceae</taxon>
        <taxon>Pseudoxanthobacter</taxon>
    </lineage>
</organism>
<keyword evidence="2" id="KW-0732">Signal</keyword>
<name>A0A1M7ZI86_9HYPH</name>
<protein>
    <submittedName>
        <fullName evidence="3">PRC-barrel domain-containing protein</fullName>
    </submittedName>
</protein>
<dbReference type="SUPFAM" id="SSF50346">
    <property type="entry name" value="PRC-barrel domain"/>
    <property type="match status" value="1"/>
</dbReference>
<dbReference type="Proteomes" id="UP000186406">
    <property type="component" value="Unassembled WGS sequence"/>
</dbReference>
<dbReference type="EMBL" id="FRXO01000003">
    <property type="protein sequence ID" value="SHO64630.1"/>
    <property type="molecule type" value="Genomic_DNA"/>
</dbReference>
<feature type="compositionally biased region" description="Polar residues" evidence="1">
    <location>
        <begin position="32"/>
        <end position="45"/>
    </location>
</feature>
<dbReference type="AlphaFoldDB" id="A0A1M7ZI86"/>
<dbReference type="RefSeq" id="WP_073627739.1">
    <property type="nucleotide sequence ID" value="NZ_FRXO01000003.1"/>
</dbReference>
<feature type="compositionally biased region" description="Polar residues" evidence="1">
    <location>
        <begin position="61"/>
        <end position="78"/>
    </location>
</feature>
<sequence>MTNKWMNAASAAVLSFGLIGAPVAFAQDATQNDTQVAPTAPMNNQTTPMDPTTTTPPAEVNPTTPGAPTTPSVPAPNDTASLMPSIPLSDITGSNIKNSNGEDVATLDTVLIQPNGQITDGVVAVGGFMGLGTKKVKVAWNEFQFSPTDHTLVLAKSNEEIEAMPEYVAPEKPAERTNSTTTDSTVPAAPAQPGTGGVTN</sequence>
<feature type="compositionally biased region" description="Polar residues" evidence="1">
    <location>
        <begin position="176"/>
        <end position="185"/>
    </location>
</feature>
<feature type="region of interest" description="Disordered" evidence="1">
    <location>
        <begin position="32"/>
        <end position="78"/>
    </location>
</feature>
<gene>
    <name evidence="3" type="ORF">SAMN02745172_01794</name>
</gene>
<accession>A0A1M7ZI86</accession>
<dbReference type="Gene3D" id="2.30.30.240">
    <property type="entry name" value="PRC-barrel domain"/>
    <property type="match status" value="1"/>
</dbReference>
<feature type="compositionally biased region" description="Low complexity" evidence="1">
    <location>
        <begin position="46"/>
        <end position="57"/>
    </location>
</feature>
<feature type="chain" id="PRO_5012025929" evidence="2">
    <location>
        <begin position="27"/>
        <end position="200"/>
    </location>
</feature>
<dbReference type="InterPro" id="IPR011033">
    <property type="entry name" value="PRC_barrel-like_sf"/>
</dbReference>